<dbReference type="AlphaFoldDB" id="A0A0K0E2X1"/>
<proteinExistence type="predicted"/>
<organism evidence="3">
    <name type="scientific">Strongyloides stercoralis</name>
    <name type="common">Threadworm</name>
    <dbReference type="NCBI Taxonomy" id="6248"/>
    <lineage>
        <taxon>Eukaryota</taxon>
        <taxon>Metazoa</taxon>
        <taxon>Ecdysozoa</taxon>
        <taxon>Nematoda</taxon>
        <taxon>Chromadorea</taxon>
        <taxon>Rhabditida</taxon>
        <taxon>Tylenchina</taxon>
        <taxon>Panagrolaimomorpha</taxon>
        <taxon>Strongyloidoidea</taxon>
        <taxon>Strongyloididae</taxon>
        <taxon>Strongyloides</taxon>
    </lineage>
</organism>
<accession>A0A0K0E2X1</accession>
<evidence type="ECO:0000313" key="3">
    <source>
        <dbReference type="WBParaSite" id="SSTP_0000384000.1"/>
    </source>
</evidence>
<dbReference type="Proteomes" id="UP000035681">
    <property type="component" value="Unplaced"/>
</dbReference>
<protein>
    <submittedName>
        <fullName evidence="3">MYM-type domain-containing protein</fullName>
    </submittedName>
</protein>
<name>A0A0K0E2X1_STRER</name>
<sequence>MTFIGKKLPILSMEDDELFPKNKIFDVPKTIANFEIKLFTELNDISTPLWWSRLIISSRGYLANYIEKDEEKLFLTDDAFILLHKVFVEKDYTFTSLDFIKALLYLFKTPKMSDNFYYTNQNDFENKMENDNKTNCTFSLEKYDVKDKNGIISPCEVVFGKYGVANIKTAEIQKDGYLMFMKILSILILRFKEENEHGKKKGIRFNIDNEWQPDDRVVLFQQFYSGNRTWVLTDFDRHIMNYWRPKGANVIFGDAYIDKKKRSGFMLCDYCGMLEQSVNQFPTFRDMKFCTEHCLNMLLDEKKISI</sequence>
<feature type="domain" description="DUF8117" evidence="1">
    <location>
        <begin position="48"/>
        <end position="193"/>
    </location>
</feature>
<dbReference type="Pfam" id="PF26431">
    <property type="entry name" value="DUF8117"/>
    <property type="match status" value="1"/>
</dbReference>
<dbReference type="WBParaSite" id="TCONS_00008223.p1">
    <property type="protein sequence ID" value="TCONS_00008223.p1"/>
    <property type="gene ID" value="XLOC_006188"/>
</dbReference>
<reference evidence="3" key="1">
    <citation type="submission" date="2015-08" db="UniProtKB">
        <authorList>
            <consortium name="WormBaseParasite"/>
        </authorList>
    </citation>
    <scope>IDENTIFICATION</scope>
</reference>
<evidence type="ECO:0000313" key="2">
    <source>
        <dbReference type="Proteomes" id="UP000035681"/>
    </source>
</evidence>
<dbReference type="InterPro" id="IPR058430">
    <property type="entry name" value="DUF8117"/>
</dbReference>
<keyword evidence="2" id="KW-1185">Reference proteome</keyword>
<evidence type="ECO:0000259" key="1">
    <source>
        <dbReference type="Pfam" id="PF26431"/>
    </source>
</evidence>
<dbReference type="WBParaSite" id="SSTP_0000384000.1">
    <property type="protein sequence ID" value="SSTP_0000384000.1"/>
    <property type="gene ID" value="SSTP_0000384000"/>
</dbReference>